<accession>A0A9K3DCT1</accession>
<feature type="compositionally biased region" description="Basic residues" evidence="1">
    <location>
        <begin position="1"/>
        <end position="10"/>
    </location>
</feature>
<dbReference type="Proteomes" id="UP000265618">
    <property type="component" value="Unassembled WGS sequence"/>
</dbReference>
<reference evidence="2 3" key="1">
    <citation type="journal article" date="2018" name="PLoS ONE">
        <title>The draft genome of Kipferlia bialata reveals reductive genome evolution in fornicate parasites.</title>
        <authorList>
            <person name="Tanifuji G."/>
            <person name="Takabayashi S."/>
            <person name="Kume K."/>
            <person name="Takagi M."/>
            <person name="Nakayama T."/>
            <person name="Kamikawa R."/>
            <person name="Inagaki Y."/>
            <person name="Hashimoto T."/>
        </authorList>
    </citation>
    <scope>NUCLEOTIDE SEQUENCE [LARGE SCALE GENOMIC DNA]</scope>
    <source>
        <strain evidence="2">NY0173</strain>
    </source>
</reference>
<feature type="non-terminal residue" evidence="2">
    <location>
        <position position="1"/>
    </location>
</feature>
<protein>
    <submittedName>
        <fullName evidence="2">Uncharacterized protein</fullName>
    </submittedName>
</protein>
<sequence>INMYRRRSRPRNIDRRSAERDMRDYSRDGAVNRSPYAQHGV</sequence>
<gene>
    <name evidence="2" type="ORF">KIPB_014837</name>
</gene>
<evidence type="ECO:0000313" key="3">
    <source>
        <dbReference type="Proteomes" id="UP000265618"/>
    </source>
</evidence>
<evidence type="ECO:0000256" key="1">
    <source>
        <dbReference type="SAM" id="MobiDB-lite"/>
    </source>
</evidence>
<comment type="caution">
    <text evidence="2">The sequence shown here is derived from an EMBL/GenBank/DDBJ whole genome shotgun (WGS) entry which is preliminary data.</text>
</comment>
<proteinExistence type="predicted"/>
<dbReference type="AlphaFoldDB" id="A0A9K3DCT1"/>
<feature type="region of interest" description="Disordered" evidence="1">
    <location>
        <begin position="1"/>
        <end position="41"/>
    </location>
</feature>
<evidence type="ECO:0000313" key="2">
    <source>
        <dbReference type="EMBL" id="GIQ91538.1"/>
    </source>
</evidence>
<feature type="compositionally biased region" description="Basic and acidic residues" evidence="1">
    <location>
        <begin position="11"/>
        <end position="27"/>
    </location>
</feature>
<feature type="non-terminal residue" evidence="2">
    <location>
        <position position="41"/>
    </location>
</feature>
<name>A0A9K3DCT1_9EUKA</name>
<keyword evidence="3" id="KW-1185">Reference proteome</keyword>
<dbReference type="EMBL" id="BDIP01007893">
    <property type="protein sequence ID" value="GIQ91538.1"/>
    <property type="molecule type" value="Genomic_DNA"/>
</dbReference>
<organism evidence="2 3">
    <name type="scientific">Kipferlia bialata</name>
    <dbReference type="NCBI Taxonomy" id="797122"/>
    <lineage>
        <taxon>Eukaryota</taxon>
        <taxon>Metamonada</taxon>
        <taxon>Carpediemonas-like organisms</taxon>
        <taxon>Kipferlia</taxon>
    </lineage>
</organism>